<evidence type="ECO:0000256" key="8">
    <source>
        <dbReference type="ARBA" id="ARBA00060041"/>
    </source>
</evidence>
<evidence type="ECO:0000256" key="1">
    <source>
        <dbReference type="ARBA" id="ARBA00004651"/>
    </source>
</evidence>
<comment type="caution">
    <text evidence="12">The sequence shown here is derived from an EMBL/GenBank/DDBJ whole genome shotgun (WGS) entry which is preliminary data.</text>
</comment>
<proteinExistence type="inferred from homology"/>
<feature type="region of interest" description="Disordered" evidence="11">
    <location>
        <begin position="30"/>
        <end position="64"/>
    </location>
</feature>
<evidence type="ECO:0000256" key="4">
    <source>
        <dbReference type="ARBA" id="ARBA00022960"/>
    </source>
</evidence>
<dbReference type="GO" id="GO:0008360">
    <property type="term" value="P:regulation of cell shape"/>
    <property type="evidence" value="ECO:0007669"/>
    <property type="project" value="UniProtKB-KW"/>
</dbReference>
<dbReference type="PRINTS" id="PR01806">
    <property type="entry name" value="VIRFACTRMVIN"/>
</dbReference>
<feature type="transmembrane region" description="Helical" evidence="10">
    <location>
        <begin position="337"/>
        <end position="357"/>
    </location>
</feature>
<dbReference type="Proteomes" id="UP000578091">
    <property type="component" value="Unassembled WGS sequence"/>
</dbReference>
<reference evidence="12 13" key="1">
    <citation type="submission" date="2020-07" db="EMBL/GenBank/DDBJ databases">
        <title>Luteimonas sp. SJ-92.</title>
        <authorList>
            <person name="Huang X.-X."/>
            <person name="Xu L."/>
            <person name="Sun J.-Q."/>
        </authorList>
    </citation>
    <scope>NUCLEOTIDE SEQUENCE [LARGE SCALE GENOMIC DNA]</scope>
    <source>
        <strain evidence="12 13">SJ-92</strain>
    </source>
</reference>
<dbReference type="HAMAP" id="MF_02078">
    <property type="entry name" value="MurJ_MviN"/>
    <property type="match status" value="1"/>
</dbReference>
<dbReference type="InterPro" id="IPR004268">
    <property type="entry name" value="MurJ"/>
</dbReference>
<keyword evidence="7 10" id="KW-0472">Membrane</keyword>
<feature type="transmembrane region" description="Helical" evidence="10">
    <location>
        <begin position="156"/>
        <end position="175"/>
    </location>
</feature>
<dbReference type="AlphaFoldDB" id="A0A853J8V9"/>
<accession>A0A853J8V9</accession>
<evidence type="ECO:0000313" key="13">
    <source>
        <dbReference type="Proteomes" id="UP000578091"/>
    </source>
</evidence>
<dbReference type="GO" id="GO:0034204">
    <property type="term" value="P:lipid translocation"/>
    <property type="evidence" value="ECO:0007669"/>
    <property type="project" value="TreeGrafter"/>
</dbReference>
<gene>
    <name evidence="10 12" type="primary">murJ</name>
    <name evidence="12" type="ORF">H0E84_02155</name>
</gene>
<dbReference type="CDD" id="cd13123">
    <property type="entry name" value="MATE_MurJ_like"/>
    <property type="match status" value="1"/>
</dbReference>
<keyword evidence="4 10" id="KW-0133">Cell shape</keyword>
<dbReference type="GO" id="GO:0015648">
    <property type="term" value="F:lipid-linked peptidoglycan transporter activity"/>
    <property type="evidence" value="ECO:0007669"/>
    <property type="project" value="UniProtKB-UniRule"/>
</dbReference>
<dbReference type="PANTHER" id="PTHR47019:SF1">
    <property type="entry name" value="LIPID II FLIPPASE MURJ"/>
    <property type="match status" value="1"/>
</dbReference>
<keyword evidence="2 10" id="KW-1003">Cell membrane</keyword>
<evidence type="ECO:0000256" key="3">
    <source>
        <dbReference type="ARBA" id="ARBA00022692"/>
    </source>
</evidence>
<keyword evidence="10" id="KW-0961">Cell wall biogenesis/degradation</keyword>
<protein>
    <recommendedName>
        <fullName evidence="10">Probable lipid II flippase MurJ</fullName>
    </recommendedName>
</protein>
<evidence type="ECO:0000256" key="7">
    <source>
        <dbReference type="ARBA" id="ARBA00023136"/>
    </source>
</evidence>
<dbReference type="EMBL" id="JACCKA010000017">
    <property type="protein sequence ID" value="NZA25174.1"/>
    <property type="molecule type" value="Genomic_DNA"/>
</dbReference>
<keyword evidence="5 10" id="KW-0573">Peptidoglycan synthesis</keyword>
<comment type="pathway">
    <text evidence="10">Cell wall biogenesis; peptidoglycan biosynthesis.</text>
</comment>
<dbReference type="GO" id="GO:0005886">
    <property type="term" value="C:plasma membrane"/>
    <property type="evidence" value="ECO:0007669"/>
    <property type="project" value="UniProtKB-SubCell"/>
</dbReference>
<dbReference type="PANTHER" id="PTHR47019">
    <property type="entry name" value="LIPID II FLIPPASE MURJ"/>
    <property type="match status" value="1"/>
</dbReference>
<feature type="transmembrane region" description="Helical" evidence="10">
    <location>
        <begin position="498"/>
        <end position="522"/>
    </location>
</feature>
<evidence type="ECO:0000256" key="11">
    <source>
        <dbReference type="SAM" id="MobiDB-lite"/>
    </source>
</evidence>
<evidence type="ECO:0000256" key="6">
    <source>
        <dbReference type="ARBA" id="ARBA00022989"/>
    </source>
</evidence>
<dbReference type="NCBIfam" id="TIGR01695">
    <property type="entry name" value="murJ_mviN"/>
    <property type="match status" value="1"/>
</dbReference>
<dbReference type="GO" id="GO:0071555">
    <property type="term" value="P:cell wall organization"/>
    <property type="evidence" value="ECO:0007669"/>
    <property type="project" value="UniProtKB-KW"/>
</dbReference>
<evidence type="ECO:0000256" key="2">
    <source>
        <dbReference type="ARBA" id="ARBA00022475"/>
    </source>
</evidence>
<dbReference type="Pfam" id="PF03023">
    <property type="entry name" value="MurJ"/>
    <property type="match status" value="1"/>
</dbReference>
<keyword evidence="10" id="KW-0997">Cell inner membrane</keyword>
<feature type="transmembrane region" description="Helical" evidence="10">
    <location>
        <begin position="571"/>
        <end position="591"/>
    </location>
</feature>
<keyword evidence="6 10" id="KW-1133">Transmembrane helix</keyword>
<evidence type="ECO:0000256" key="10">
    <source>
        <dbReference type="HAMAP-Rule" id="MF_02078"/>
    </source>
</evidence>
<dbReference type="UniPathway" id="UPA00219"/>
<comment type="similarity">
    <text evidence="9 10">Belongs to the MurJ/MviN family.</text>
</comment>
<keyword evidence="13" id="KW-1185">Reference proteome</keyword>
<feature type="transmembrane region" description="Helical" evidence="10">
    <location>
        <begin position="534"/>
        <end position="559"/>
    </location>
</feature>
<sequence>MLATAGILETGVTNLGCQRRSDGRLDKRAGNYGGFSDLGQQHRQRRGGGVSAPDPGAAVPEKPARGGLLRSTAVFSAMTFLSRISGLVRDQVYAAAFGAGPAMDAFVVAFRIPNFMRRLSAEGSFSMAFVPVLAEYREKRDHAAVKELVDRVAGTLLAALLVLTALAVLAAPWVIRLFAPGFDTAGGQGELAADMLRITFPYLLFISLASLAGGILNSYRRFAVPALSPVLLNLAMIAAALALAPRMQVPVMALAWGVFAAGILQLAFHLPSLARLGLLPRPRWGAAHEGVRRIMRLMVPTLFGSSVAQLNLLLNTVLASFLIGGSVTWLYFSDRLIEFPLGMFGVAIGTVILPHLSGRHAATDPDGFSRALDWGLRLCLLIAVPACLGLMLCAEALVATLFQHGRFTAEDTRMSSWSVIALATALPAFLLVKVLAPAFYARQDTRTPVKAAVAAVAINVVLSLGLLGALLYLSDAGAAARAQTGETGPRAALAELPGAHVCLALAIAAAGWANALQLWWYLRRAGVYVRQPGWGRYACQLLVACAGMVAVVAALLWMWRDWTAWHWSERLWKLLATVGSGGAAYLALLYVQGLRPRHLRH</sequence>
<evidence type="ECO:0000256" key="9">
    <source>
        <dbReference type="ARBA" id="ARBA00061532"/>
    </source>
</evidence>
<feature type="transmembrane region" description="Helical" evidence="10">
    <location>
        <begin position="414"/>
        <end position="440"/>
    </location>
</feature>
<name>A0A853J8V9_9GAMM</name>
<keyword evidence="10" id="KW-0813">Transport</keyword>
<dbReference type="GO" id="GO:0009252">
    <property type="term" value="P:peptidoglycan biosynthetic process"/>
    <property type="evidence" value="ECO:0007669"/>
    <property type="project" value="UniProtKB-UniRule"/>
</dbReference>
<feature type="transmembrane region" description="Helical" evidence="10">
    <location>
        <begin position="452"/>
        <end position="473"/>
    </location>
</feature>
<feature type="transmembrane region" description="Helical" evidence="10">
    <location>
        <begin position="378"/>
        <end position="402"/>
    </location>
</feature>
<feature type="transmembrane region" description="Helical" evidence="10">
    <location>
        <begin position="249"/>
        <end position="268"/>
    </location>
</feature>
<keyword evidence="3 10" id="KW-0812">Transmembrane</keyword>
<dbReference type="InterPro" id="IPR051050">
    <property type="entry name" value="Lipid_II_flippase_MurJ/MviN"/>
</dbReference>
<evidence type="ECO:0000256" key="5">
    <source>
        <dbReference type="ARBA" id="ARBA00022984"/>
    </source>
</evidence>
<feature type="transmembrane region" description="Helical" evidence="10">
    <location>
        <begin position="222"/>
        <end position="243"/>
    </location>
</feature>
<evidence type="ECO:0000313" key="12">
    <source>
        <dbReference type="EMBL" id="NZA25174.1"/>
    </source>
</evidence>
<organism evidence="12 13">
    <name type="scientific">Luteimonas salinisoli</name>
    <dbReference type="NCBI Taxonomy" id="2752307"/>
    <lineage>
        <taxon>Bacteria</taxon>
        <taxon>Pseudomonadati</taxon>
        <taxon>Pseudomonadota</taxon>
        <taxon>Gammaproteobacteria</taxon>
        <taxon>Lysobacterales</taxon>
        <taxon>Lysobacteraceae</taxon>
        <taxon>Luteimonas</taxon>
    </lineage>
</organism>
<comment type="function">
    <text evidence="8 10">Involved in peptidoglycan biosynthesis. Transports lipid-linked peptidoglycan precursors from the inner to the outer leaflet of the cytoplasmic membrane.</text>
</comment>
<comment type="subcellular location">
    <subcellularLocation>
        <location evidence="10">Cell inner membrane</location>
        <topology evidence="10">Multi-pass membrane protein</topology>
    </subcellularLocation>
    <subcellularLocation>
        <location evidence="1">Cell membrane</location>
        <topology evidence="1">Multi-pass membrane protein</topology>
    </subcellularLocation>
</comment>
<feature type="transmembrane region" description="Helical" evidence="10">
    <location>
        <begin position="302"/>
        <end position="331"/>
    </location>
</feature>
<feature type="transmembrane region" description="Helical" evidence="10">
    <location>
        <begin position="195"/>
        <end position="215"/>
    </location>
</feature>